<protein>
    <submittedName>
        <fullName evidence="2">Heterokaryon incompatibility protein</fullName>
    </submittedName>
</protein>
<evidence type="ECO:0000259" key="1">
    <source>
        <dbReference type="Pfam" id="PF06985"/>
    </source>
</evidence>
<dbReference type="Proteomes" id="UP001281614">
    <property type="component" value="Unassembled WGS sequence"/>
</dbReference>
<accession>A0AAE0DCL0</accession>
<gene>
    <name evidence="2" type="ORF">CKAH01_14417</name>
</gene>
<dbReference type="InterPro" id="IPR010730">
    <property type="entry name" value="HET"/>
</dbReference>
<dbReference type="Pfam" id="PF06985">
    <property type="entry name" value="HET"/>
    <property type="match status" value="1"/>
</dbReference>
<proteinExistence type="predicted"/>
<evidence type="ECO:0000313" key="3">
    <source>
        <dbReference type="Proteomes" id="UP001281614"/>
    </source>
</evidence>
<feature type="domain" description="Heterokaryon incompatibility" evidence="1">
    <location>
        <begin position="89"/>
        <end position="239"/>
    </location>
</feature>
<organism evidence="2 3">
    <name type="scientific">Colletotrichum kahawae</name>
    <name type="common">Coffee berry disease fungus</name>
    <dbReference type="NCBI Taxonomy" id="34407"/>
    <lineage>
        <taxon>Eukaryota</taxon>
        <taxon>Fungi</taxon>
        <taxon>Dikarya</taxon>
        <taxon>Ascomycota</taxon>
        <taxon>Pezizomycotina</taxon>
        <taxon>Sordariomycetes</taxon>
        <taxon>Hypocreomycetidae</taxon>
        <taxon>Glomerellales</taxon>
        <taxon>Glomerellaceae</taxon>
        <taxon>Colletotrichum</taxon>
        <taxon>Colletotrichum gloeosporioides species complex</taxon>
    </lineage>
</organism>
<keyword evidence="3" id="KW-1185">Reference proteome</keyword>
<dbReference type="PANTHER" id="PTHR33112:SF10">
    <property type="entry name" value="TOL"/>
    <property type="match status" value="1"/>
</dbReference>
<comment type="caution">
    <text evidence="2">The sequence shown here is derived from an EMBL/GenBank/DDBJ whole genome shotgun (WGS) entry which is preliminary data.</text>
</comment>
<evidence type="ECO:0000313" key="2">
    <source>
        <dbReference type="EMBL" id="KAK2771268.1"/>
    </source>
</evidence>
<reference evidence="2" key="1">
    <citation type="submission" date="2023-02" db="EMBL/GenBank/DDBJ databases">
        <title>Colletotrichum kahawae CIFC_Que2 genome sequencing and assembly.</title>
        <authorList>
            <person name="Baroncelli R."/>
        </authorList>
    </citation>
    <scope>NUCLEOTIDE SEQUENCE</scope>
    <source>
        <strain evidence="2">CIFC_Que2</strain>
    </source>
</reference>
<dbReference type="EMBL" id="VYYT01000083">
    <property type="protein sequence ID" value="KAK2771268.1"/>
    <property type="molecule type" value="Genomic_DNA"/>
</dbReference>
<dbReference type="PANTHER" id="PTHR33112">
    <property type="entry name" value="DOMAIN PROTEIN, PUTATIVE-RELATED"/>
    <property type="match status" value="1"/>
</dbReference>
<sequence length="545" mass="61324">MYWPKKGDLFGKELDIAPVDHSTGSPETVQRAVDWYQSCQLSHGKCSSLPTRGFGWLPSRLIDIGQAEDDNWKLVITAENAGKLLDVRYATLSYRWGLKPQALMLNTLTVGGFLGGNPIANLPKTFKEFIVVSRKLGFRYVWIDCLCIIQDCSQDWNQEAPTMRDVYANSGCNILACDSSDPGGGLFRFRNPNDLLPGLVETNLSSGQPQRYIVRDGMLRYRLHYDVKTLADRGWVFQERFLAPRLLSFHGQRISWECCEGREWERLYQGFESSISIMEELLASTQQSAEAPHGQMTEATKNLWVRVVMLYSQCKLTKSEDKLLAFVGVAKVFQELTGDTYLAGIWKSQLYIQLDWHTSGHLTKLPRRYRAPSWSWASVDSPVEIQNQYFESSEGWITEDPTFLEILGVSVTANAFGGMADASDGGLKVRGKCFRCSYEKKASHSYIGESFLIRPDGDFGVELMAGVQVDATEYELAGEGRTTLLLHAVSPCGIYRFEAMILQPHSSSENSYRRAGWASGTVEDLEGPASHAWFEQIANTELTFF</sequence>
<name>A0AAE0DCL0_COLKA</name>
<dbReference type="AlphaFoldDB" id="A0AAE0DCL0"/>